<evidence type="ECO:0000313" key="1">
    <source>
        <dbReference type="EMBL" id="OLR95396.1"/>
    </source>
</evidence>
<dbReference type="RefSeq" id="WP_075972837.1">
    <property type="nucleotide sequence ID" value="NZ_MKQR01000002.1"/>
</dbReference>
<evidence type="ECO:0000313" key="2">
    <source>
        <dbReference type="Proteomes" id="UP000186040"/>
    </source>
</evidence>
<sequence>MSDTELAARLDLSAGQVVLEIGWDEDADDDLRASIEAVIEGDLVDEDYDDVADVVLLWARDEDGDLTDALMDASSPLDDGGVIWLLTPKTARPGHIEPSDVSEAAKTAGLTLNKPVAISSDWTAMKLVPPKR</sequence>
<reference evidence="1 2" key="1">
    <citation type="submission" date="2016-10" db="EMBL/GenBank/DDBJ databases">
        <title>The Draft Genome Sequence of Actinokineospora bangkokensis 44EHWT reveals the biosynthetic pathway of antifungal compounds Thailandins with unusual extender unit butylmalonyl-CoA.</title>
        <authorList>
            <person name="Greule A."/>
            <person name="Intra B."/>
            <person name="Flemming S."/>
            <person name="Rommel M.G."/>
            <person name="Panbangred W."/>
            <person name="Bechthold A."/>
        </authorList>
    </citation>
    <scope>NUCLEOTIDE SEQUENCE [LARGE SCALE GENOMIC DNA]</scope>
    <source>
        <strain evidence="1 2">44EHW</strain>
    </source>
</reference>
<accession>A0A1Q9LTN4</accession>
<comment type="caution">
    <text evidence="1">The sequence shown here is derived from an EMBL/GenBank/DDBJ whole genome shotgun (WGS) entry which is preliminary data.</text>
</comment>
<dbReference type="AlphaFoldDB" id="A0A1Q9LTN4"/>
<protein>
    <recommendedName>
        <fullName evidence="3">DUF3052 domain-containing protein</fullName>
    </recommendedName>
</protein>
<gene>
    <name evidence="1" type="ORF">BJP25_06490</name>
</gene>
<name>A0A1Q9LTN4_9PSEU</name>
<evidence type="ECO:0008006" key="3">
    <source>
        <dbReference type="Google" id="ProtNLM"/>
    </source>
</evidence>
<dbReference type="Pfam" id="PF11253">
    <property type="entry name" value="DUF3052"/>
    <property type="match status" value="1"/>
</dbReference>
<keyword evidence="2" id="KW-1185">Reference proteome</keyword>
<organism evidence="1 2">
    <name type="scientific">Actinokineospora bangkokensis</name>
    <dbReference type="NCBI Taxonomy" id="1193682"/>
    <lineage>
        <taxon>Bacteria</taxon>
        <taxon>Bacillati</taxon>
        <taxon>Actinomycetota</taxon>
        <taxon>Actinomycetes</taxon>
        <taxon>Pseudonocardiales</taxon>
        <taxon>Pseudonocardiaceae</taxon>
        <taxon>Actinokineospora</taxon>
    </lineage>
</organism>
<dbReference type="OrthoDB" id="5185945at2"/>
<proteinExistence type="predicted"/>
<dbReference type="EMBL" id="MKQR01000002">
    <property type="protein sequence ID" value="OLR95396.1"/>
    <property type="molecule type" value="Genomic_DNA"/>
</dbReference>
<dbReference type="InterPro" id="IPR021412">
    <property type="entry name" value="DUF3052"/>
</dbReference>
<dbReference type="Proteomes" id="UP000186040">
    <property type="component" value="Unassembled WGS sequence"/>
</dbReference>
<dbReference type="STRING" id="1193682.BJP25_06490"/>